<gene>
    <name evidence="3" type="ORF">AOB60_34745</name>
</gene>
<reference evidence="4" key="1">
    <citation type="submission" date="2015-09" db="EMBL/GenBank/DDBJ databases">
        <authorList>
            <person name="Graham D.E."/>
            <person name="Mahan K.M."/>
            <person name="Klingeman D.M."/>
            <person name="Fida T."/>
            <person name="Giannone R.J."/>
            <person name="Hettich R.L."/>
            <person name="Parry R.J."/>
            <person name="Spain J.C."/>
        </authorList>
    </citation>
    <scope>NUCLEOTIDE SEQUENCE [LARGE SCALE GENOMIC DNA]</scope>
    <source>
        <strain evidence="4">JCM 4701</strain>
    </source>
</reference>
<comment type="caution">
    <text evidence="3">The sequence shown here is derived from an EMBL/GenBank/DDBJ whole genome shotgun (WGS) entry which is preliminary data.</text>
</comment>
<evidence type="ECO:0000256" key="2">
    <source>
        <dbReference type="SAM" id="Phobius"/>
    </source>
</evidence>
<evidence type="ECO:0000313" key="4">
    <source>
        <dbReference type="Proteomes" id="UP000236047"/>
    </source>
</evidence>
<feature type="transmembrane region" description="Helical" evidence="2">
    <location>
        <begin position="6"/>
        <end position="23"/>
    </location>
</feature>
<dbReference type="Proteomes" id="UP000236047">
    <property type="component" value="Unassembled WGS sequence"/>
</dbReference>
<evidence type="ECO:0000256" key="1">
    <source>
        <dbReference type="SAM" id="MobiDB-lite"/>
    </source>
</evidence>
<evidence type="ECO:0008006" key="5">
    <source>
        <dbReference type="Google" id="ProtNLM"/>
    </source>
</evidence>
<keyword evidence="2" id="KW-1133">Transmembrane helix</keyword>
<dbReference type="EMBL" id="LJSN01000003">
    <property type="protein sequence ID" value="PNE39074.1"/>
    <property type="molecule type" value="Genomic_DNA"/>
</dbReference>
<keyword evidence="4" id="KW-1185">Reference proteome</keyword>
<dbReference type="AlphaFoldDB" id="A0A2N8PDH3"/>
<feature type="transmembrane region" description="Helical" evidence="2">
    <location>
        <begin position="58"/>
        <end position="76"/>
    </location>
</feature>
<protein>
    <recommendedName>
        <fullName evidence="5">Integral membrane protein</fullName>
    </recommendedName>
</protein>
<organism evidence="3 4">
    <name type="scientific">Streptomyces noursei</name>
    <name type="common">Streptomyces albulus</name>
    <dbReference type="NCBI Taxonomy" id="1971"/>
    <lineage>
        <taxon>Bacteria</taxon>
        <taxon>Bacillati</taxon>
        <taxon>Actinomycetota</taxon>
        <taxon>Actinomycetes</taxon>
        <taxon>Kitasatosporales</taxon>
        <taxon>Streptomycetaceae</taxon>
        <taxon>Streptomyces</taxon>
    </lineage>
</organism>
<dbReference type="RefSeq" id="WP_102926110.1">
    <property type="nucleotide sequence ID" value="NZ_LJSN01000003.1"/>
</dbReference>
<name>A0A2N8PDH3_STRNR</name>
<feature type="region of interest" description="Disordered" evidence="1">
    <location>
        <begin position="83"/>
        <end position="106"/>
    </location>
</feature>
<sequence>MIWEALGSVIVGFAIALSARRWLPERFPAHALTLATGPVAALLGALLTRSILGPGHPVQVMVAAFAVGAALLSVLVRPPRRRVLPRLSPGGAPGPATPLKGHRSAC</sequence>
<feature type="transmembrane region" description="Helical" evidence="2">
    <location>
        <begin position="30"/>
        <end position="52"/>
    </location>
</feature>
<evidence type="ECO:0000313" key="3">
    <source>
        <dbReference type="EMBL" id="PNE39074.1"/>
    </source>
</evidence>
<keyword evidence="2" id="KW-0812">Transmembrane</keyword>
<accession>A0A2N8PDH3</accession>
<keyword evidence="2" id="KW-0472">Membrane</keyword>
<proteinExistence type="predicted"/>